<evidence type="ECO:0000256" key="7">
    <source>
        <dbReference type="HAMAP-Rule" id="MF_01147"/>
    </source>
</evidence>
<evidence type="ECO:0000313" key="9">
    <source>
        <dbReference type="Proteomes" id="UP000230956"/>
    </source>
</evidence>
<gene>
    <name evidence="7 8" type="primary">lgt</name>
    <name evidence="8" type="ORF">COY37_10685</name>
</gene>
<reference evidence="9" key="1">
    <citation type="submission" date="2017-09" db="EMBL/GenBank/DDBJ databases">
        <title>Depth-based differentiation of microbial function through sediment-hosted aquifers and enrichment of novel symbionts in the deep terrestrial subsurface.</title>
        <authorList>
            <person name="Probst A.J."/>
            <person name="Ladd B."/>
            <person name="Jarett J.K."/>
            <person name="Geller-Mcgrath D.E."/>
            <person name="Sieber C.M.K."/>
            <person name="Emerson J.B."/>
            <person name="Anantharaman K."/>
            <person name="Thomas B.C."/>
            <person name="Malmstrom R."/>
            <person name="Stieglmeier M."/>
            <person name="Klingl A."/>
            <person name="Woyke T."/>
            <person name="Ryan C.M."/>
            <person name="Banfield J.F."/>
        </authorList>
    </citation>
    <scope>NUCLEOTIDE SEQUENCE [LARGE SCALE GENOMIC DNA]</scope>
</reference>
<evidence type="ECO:0000256" key="2">
    <source>
        <dbReference type="ARBA" id="ARBA00022475"/>
    </source>
</evidence>
<dbReference type="InterPro" id="IPR001640">
    <property type="entry name" value="Lgt"/>
</dbReference>
<keyword evidence="3 7" id="KW-0808">Transferase</keyword>
<dbReference type="GO" id="GO:0008961">
    <property type="term" value="F:phosphatidylglycerol-prolipoprotein diacylglyceryl transferase activity"/>
    <property type="evidence" value="ECO:0007669"/>
    <property type="project" value="UniProtKB-UniRule"/>
</dbReference>
<keyword evidence="6 7" id="KW-0472">Membrane</keyword>
<feature type="transmembrane region" description="Helical" evidence="7">
    <location>
        <begin position="78"/>
        <end position="104"/>
    </location>
</feature>
<dbReference type="AlphaFoldDB" id="A0A2M7T590"/>
<protein>
    <recommendedName>
        <fullName evidence="7">Phosphatidylglycerol--prolipoprotein diacylglyceryl transferase</fullName>
        <ecNumber evidence="7">2.5.1.145</ecNumber>
    </recommendedName>
</protein>
<feature type="binding site" evidence="7">
    <location>
        <position position="130"/>
    </location>
    <ligand>
        <name>a 1,2-diacyl-sn-glycero-3-phospho-(1'-sn-glycerol)</name>
        <dbReference type="ChEBI" id="CHEBI:64716"/>
    </ligand>
</feature>
<dbReference type="GO" id="GO:0042158">
    <property type="term" value="P:lipoprotein biosynthetic process"/>
    <property type="evidence" value="ECO:0007669"/>
    <property type="project" value="UniProtKB-UniRule"/>
</dbReference>
<name>A0A2M7T590_9ACTN</name>
<dbReference type="PANTHER" id="PTHR30589:SF0">
    <property type="entry name" value="PHOSPHATIDYLGLYCEROL--PROLIPOPROTEIN DIACYLGLYCERYL TRANSFERASE"/>
    <property type="match status" value="1"/>
</dbReference>
<comment type="subcellular location">
    <subcellularLocation>
        <location evidence="7">Cell membrane</location>
        <topology evidence="7">Multi-pass membrane protein</topology>
    </subcellularLocation>
</comment>
<dbReference type="EMBL" id="PFNG01000249">
    <property type="protein sequence ID" value="PIZ35243.1"/>
    <property type="molecule type" value="Genomic_DNA"/>
</dbReference>
<dbReference type="NCBIfam" id="TIGR00544">
    <property type="entry name" value="lgt"/>
    <property type="match status" value="1"/>
</dbReference>
<comment type="similarity">
    <text evidence="1 7">Belongs to the Lgt family.</text>
</comment>
<feature type="transmembrane region" description="Helical" evidence="7">
    <location>
        <begin position="44"/>
        <end position="66"/>
    </location>
</feature>
<dbReference type="EC" id="2.5.1.145" evidence="7"/>
<evidence type="ECO:0000256" key="4">
    <source>
        <dbReference type="ARBA" id="ARBA00022692"/>
    </source>
</evidence>
<evidence type="ECO:0000313" key="8">
    <source>
        <dbReference type="EMBL" id="PIZ35243.1"/>
    </source>
</evidence>
<dbReference type="PANTHER" id="PTHR30589">
    <property type="entry name" value="PROLIPOPROTEIN DIACYLGLYCERYL TRANSFERASE"/>
    <property type="match status" value="1"/>
</dbReference>
<keyword evidence="4 7" id="KW-0812">Transmembrane</keyword>
<keyword evidence="8" id="KW-0449">Lipoprotein</keyword>
<keyword evidence="5 7" id="KW-1133">Transmembrane helix</keyword>
<dbReference type="HAMAP" id="MF_01147">
    <property type="entry name" value="Lgt"/>
    <property type="match status" value="1"/>
</dbReference>
<evidence type="ECO:0000256" key="6">
    <source>
        <dbReference type="ARBA" id="ARBA00023136"/>
    </source>
</evidence>
<evidence type="ECO:0000256" key="1">
    <source>
        <dbReference type="ARBA" id="ARBA00007150"/>
    </source>
</evidence>
<organism evidence="8 9">
    <name type="scientific">Candidatus Aquicultor secundus</name>
    <dbReference type="NCBI Taxonomy" id="1973895"/>
    <lineage>
        <taxon>Bacteria</taxon>
        <taxon>Bacillati</taxon>
        <taxon>Actinomycetota</taxon>
        <taxon>Candidatus Aquicultoria</taxon>
        <taxon>Candidatus Aquicultorales</taxon>
        <taxon>Candidatus Aquicultoraceae</taxon>
        <taxon>Candidatus Aquicultor</taxon>
    </lineage>
</organism>
<sequence length="260" mass="28734">MLPILFKIGPLTVHTYGVAMAVAFLTGLLLIRHEAKQKGFNPDIAYDIVLFAMIGGIIGARLVYVIDYWRDFVGNPAQMFAIWTGGLIFYGGLIGGALAVLVVIKIKKLSVGKVADMVAPAMAVGSAIGRLGCFANGCCYGKETSSFFGVTYTNELASARPLGVSLYPTQLFEFAYNLVILGILWWVRPKLKSDGLLFWMYITLYGFFRFIVEFFRADPVFYLGMSASQLFSLVMLVAGLGIIFVYYFRTNQLEVKRAGK</sequence>
<comment type="caution">
    <text evidence="8">The sequence shown here is derived from an EMBL/GenBank/DDBJ whole genome shotgun (WGS) entry which is preliminary data.</text>
</comment>
<feature type="transmembrane region" description="Helical" evidence="7">
    <location>
        <begin position="196"/>
        <end position="215"/>
    </location>
</feature>
<evidence type="ECO:0000256" key="5">
    <source>
        <dbReference type="ARBA" id="ARBA00022989"/>
    </source>
</evidence>
<evidence type="ECO:0000256" key="3">
    <source>
        <dbReference type="ARBA" id="ARBA00022679"/>
    </source>
</evidence>
<accession>A0A2M7T590</accession>
<feature type="transmembrane region" description="Helical" evidence="7">
    <location>
        <begin position="12"/>
        <end position="32"/>
    </location>
</feature>
<proteinExistence type="inferred from homology"/>
<comment type="pathway">
    <text evidence="7">Protein modification; lipoprotein biosynthesis (diacylglyceryl transfer).</text>
</comment>
<feature type="transmembrane region" description="Helical" evidence="7">
    <location>
        <begin position="227"/>
        <end position="248"/>
    </location>
</feature>
<dbReference type="GO" id="GO:0005886">
    <property type="term" value="C:plasma membrane"/>
    <property type="evidence" value="ECO:0007669"/>
    <property type="project" value="UniProtKB-SubCell"/>
</dbReference>
<comment type="function">
    <text evidence="7">Catalyzes the transfer of the diacylglyceryl group from phosphatidylglycerol to the sulfhydryl group of the N-terminal cysteine of a prolipoprotein, the first step in the formation of mature lipoproteins.</text>
</comment>
<keyword evidence="2 7" id="KW-1003">Cell membrane</keyword>
<dbReference type="UniPathway" id="UPA00664"/>
<dbReference type="Proteomes" id="UP000230956">
    <property type="component" value="Unassembled WGS sequence"/>
</dbReference>
<dbReference type="Pfam" id="PF01790">
    <property type="entry name" value="LGT"/>
    <property type="match status" value="1"/>
</dbReference>
<comment type="catalytic activity">
    <reaction evidence="7">
        <text>L-cysteinyl-[prolipoprotein] + a 1,2-diacyl-sn-glycero-3-phospho-(1'-sn-glycerol) = an S-1,2-diacyl-sn-glyceryl-L-cysteinyl-[prolipoprotein] + sn-glycerol 1-phosphate + H(+)</text>
        <dbReference type="Rhea" id="RHEA:56712"/>
        <dbReference type="Rhea" id="RHEA-COMP:14679"/>
        <dbReference type="Rhea" id="RHEA-COMP:14680"/>
        <dbReference type="ChEBI" id="CHEBI:15378"/>
        <dbReference type="ChEBI" id="CHEBI:29950"/>
        <dbReference type="ChEBI" id="CHEBI:57685"/>
        <dbReference type="ChEBI" id="CHEBI:64716"/>
        <dbReference type="ChEBI" id="CHEBI:140658"/>
        <dbReference type="EC" id="2.5.1.145"/>
    </reaction>
</comment>